<dbReference type="AlphaFoldDB" id="A0A9N9P4D2"/>
<evidence type="ECO:0000313" key="2">
    <source>
        <dbReference type="EMBL" id="CAG8789982.1"/>
    </source>
</evidence>
<reference evidence="2" key="1">
    <citation type="submission" date="2021-06" db="EMBL/GenBank/DDBJ databases">
        <authorList>
            <person name="Kallberg Y."/>
            <person name="Tangrot J."/>
            <person name="Rosling A."/>
        </authorList>
    </citation>
    <scope>NUCLEOTIDE SEQUENCE</scope>
    <source>
        <strain evidence="2">IN212</strain>
    </source>
</reference>
<dbReference type="EMBL" id="CAJVPZ010060231">
    <property type="protein sequence ID" value="CAG8789982.1"/>
    <property type="molecule type" value="Genomic_DNA"/>
</dbReference>
<accession>A0A9N9P4D2</accession>
<comment type="caution">
    <text evidence="2">The sequence shown here is derived from an EMBL/GenBank/DDBJ whole genome shotgun (WGS) entry which is preliminary data.</text>
</comment>
<organism evidence="2 3">
    <name type="scientific">Racocetra fulgida</name>
    <dbReference type="NCBI Taxonomy" id="60492"/>
    <lineage>
        <taxon>Eukaryota</taxon>
        <taxon>Fungi</taxon>
        <taxon>Fungi incertae sedis</taxon>
        <taxon>Mucoromycota</taxon>
        <taxon>Glomeromycotina</taxon>
        <taxon>Glomeromycetes</taxon>
        <taxon>Diversisporales</taxon>
        <taxon>Gigasporaceae</taxon>
        <taxon>Racocetra</taxon>
    </lineage>
</organism>
<keyword evidence="3" id="KW-1185">Reference proteome</keyword>
<feature type="non-terminal residue" evidence="2">
    <location>
        <position position="346"/>
    </location>
</feature>
<protein>
    <submittedName>
        <fullName evidence="2">19094_t:CDS:1</fullName>
    </submittedName>
</protein>
<dbReference type="Proteomes" id="UP000789396">
    <property type="component" value="Unassembled WGS sequence"/>
</dbReference>
<dbReference type="OrthoDB" id="2433874at2759"/>
<feature type="region of interest" description="Disordered" evidence="1">
    <location>
        <begin position="283"/>
        <end position="346"/>
    </location>
</feature>
<feature type="compositionally biased region" description="Basic and acidic residues" evidence="1">
    <location>
        <begin position="283"/>
        <end position="329"/>
    </location>
</feature>
<sequence length="346" mass="40639">WQLEIAVNKKDLYLYSSFSIALQIYIRHQVRKPVAKLLIALEKLSGLLILDSDNLFNEVNGDGEDIDEDNNTTFSLWEPIIMNTKIVNIENIKIPYKITSNIRGLKLPFSRYFMEQINKFKIVYQDDLMMLEGVPDNIDEETGNLKSHIIDDCIKRFSEHITSIVPVLKLPRFKFPNAYFNDFVAIISHGKNCNSKILRQIISHHMRKEVPDPIKLHIFWWDNEDLILTEMQLVLLFPSIEEEIFNTNFNKNEEFNFDDYLLERQSDIMINKFCDIIDNSGKKDSKISRDDGLDDKYDDNKKENNDKHDKGDENHGNEEETNDKEHSSSFDENSPAHIQIKLQHWQ</sequence>
<gene>
    <name evidence="2" type="ORF">RFULGI_LOCUS16646</name>
</gene>
<feature type="non-terminal residue" evidence="2">
    <location>
        <position position="1"/>
    </location>
</feature>
<evidence type="ECO:0000256" key="1">
    <source>
        <dbReference type="SAM" id="MobiDB-lite"/>
    </source>
</evidence>
<proteinExistence type="predicted"/>
<name>A0A9N9P4D2_9GLOM</name>
<evidence type="ECO:0000313" key="3">
    <source>
        <dbReference type="Proteomes" id="UP000789396"/>
    </source>
</evidence>